<dbReference type="InterPro" id="IPR036661">
    <property type="entry name" value="Luciferase-like_sf"/>
</dbReference>
<keyword evidence="1" id="KW-0285">Flavoprotein</keyword>
<reference evidence="8" key="1">
    <citation type="submission" date="2020-05" db="EMBL/GenBank/DDBJ databases">
        <authorList>
            <person name="Chiriac C."/>
            <person name="Salcher M."/>
            <person name="Ghai R."/>
            <person name="Kavagutti S V."/>
        </authorList>
    </citation>
    <scope>NUCLEOTIDE SEQUENCE</scope>
</reference>
<name>A0A6J7R452_9ZZZZ</name>
<evidence type="ECO:0000256" key="1">
    <source>
        <dbReference type="ARBA" id="ARBA00022630"/>
    </source>
</evidence>
<evidence type="ECO:0000313" key="8">
    <source>
        <dbReference type="EMBL" id="CAB5023002.1"/>
    </source>
</evidence>
<organism evidence="8">
    <name type="scientific">freshwater metagenome</name>
    <dbReference type="NCBI Taxonomy" id="449393"/>
    <lineage>
        <taxon>unclassified sequences</taxon>
        <taxon>metagenomes</taxon>
        <taxon>ecological metagenomes</taxon>
    </lineage>
</organism>
<keyword evidence="2" id="KW-0288">FMN</keyword>
<dbReference type="InterPro" id="IPR019923">
    <property type="entry name" value="Lucif-like_OxRdtase_MSMEG_2516"/>
</dbReference>
<gene>
    <name evidence="6" type="ORF">UFOPK3164_00670</name>
    <name evidence="7" type="ORF">UFOPK3427_00209</name>
    <name evidence="8" type="ORF">UFOPK4112_01032</name>
</gene>
<dbReference type="EMBL" id="CAFBPM010000009">
    <property type="protein sequence ID" value="CAB5023002.1"/>
    <property type="molecule type" value="Genomic_DNA"/>
</dbReference>
<evidence type="ECO:0000313" key="6">
    <source>
        <dbReference type="EMBL" id="CAB4824762.1"/>
    </source>
</evidence>
<dbReference type="EMBL" id="CAFBLT010000001">
    <property type="protein sequence ID" value="CAB4861379.1"/>
    <property type="molecule type" value="Genomic_DNA"/>
</dbReference>
<keyword evidence="4" id="KW-0503">Monooxygenase</keyword>
<accession>A0A6J7R452</accession>
<evidence type="ECO:0000256" key="3">
    <source>
        <dbReference type="ARBA" id="ARBA00023002"/>
    </source>
</evidence>
<dbReference type="InterPro" id="IPR050172">
    <property type="entry name" value="SsuD_RutA_monooxygenase"/>
</dbReference>
<dbReference type="PANTHER" id="PTHR42847:SF4">
    <property type="entry name" value="ALKANESULFONATE MONOOXYGENASE-RELATED"/>
    <property type="match status" value="1"/>
</dbReference>
<protein>
    <submittedName>
        <fullName evidence="8">Unannotated protein</fullName>
    </submittedName>
</protein>
<sequence>MAVKLEDMGYSTLYIPDHFDDQFGPLVACTVAAEATTTLNVGTLVLDNDYRHPVVLAKEIATLDVMSEGRFEFGIGAGWMRTDYESSGIDYDEPGIRVNRLEEGLEIFRQLFHDGTATFQGDHYNVTNAVQTPMPVTPGGPPLVLGGGAKRVLTLAGRVADIVSVVPSLRAGVVGPEVAALAVPSKYDERASWIEAGSANREIKPERQVWTTFAAVTENTTEIIEQFSALFGISTDDVAQTPIGVVGSVNSIVEQLTERRERWGFSYIVIHEAEIDAFGPVVAALNGH</sequence>
<keyword evidence="3" id="KW-0560">Oxidoreductase</keyword>
<evidence type="ECO:0000256" key="2">
    <source>
        <dbReference type="ARBA" id="ARBA00022643"/>
    </source>
</evidence>
<dbReference type="PANTHER" id="PTHR42847">
    <property type="entry name" value="ALKANESULFONATE MONOOXYGENASE"/>
    <property type="match status" value="1"/>
</dbReference>
<dbReference type="NCBIfam" id="TIGR03621">
    <property type="entry name" value="F420_MSMEG_2516"/>
    <property type="match status" value="1"/>
</dbReference>
<dbReference type="EMBL" id="CAFABE010000023">
    <property type="protein sequence ID" value="CAB4824762.1"/>
    <property type="molecule type" value="Genomic_DNA"/>
</dbReference>
<dbReference type="Gene3D" id="3.20.20.30">
    <property type="entry name" value="Luciferase-like domain"/>
    <property type="match status" value="1"/>
</dbReference>
<evidence type="ECO:0000256" key="4">
    <source>
        <dbReference type="ARBA" id="ARBA00023033"/>
    </source>
</evidence>
<dbReference type="SUPFAM" id="SSF51679">
    <property type="entry name" value="Bacterial luciferase-like"/>
    <property type="match status" value="1"/>
</dbReference>
<dbReference type="GO" id="GO:0008726">
    <property type="term" value="F:alkanesulfonate monooxygenase activity"/>
    <property type="evidence" value="ECO:0007669"/>
    <property type="project" value="TreeGrafter"/>
</dbReference>
<dbReference type="GO" id="GO:0046306">
    <property type="term" value="P:alkanesulfonate catabolic process"/>
    <property type="evidence" value="ECO:0007669"/>
    <property type="project" value="TreeGrafter"/>
</dbReference>
<evidence type="ECO:0000313" key="7">
    <source>
        <dbReference type="EMBL" id="CAB4861379.1"/>
    </source>
</evidence>
<evidence type="ECO:0000259" key="5">
    <source>
        <dbReference type="Pfam" id="PF00296"/>
    </source>
</evidence>
<proteinExistence type="predicted"/>
<dbReference type="Pfam" id="PF00296">
    <property type="entry name" value="Bac_luciferase"/>
    <property type="match status" value="1"/>
</dbReference>
<dbReference type="AlphaFoldDB" id="A0A6J7R452"/>
<feature type="domain" description="Luciferase-like" evidence="5">
    <location>
        <begin position="1"/>
        <end position="167"/>
    </location>
</feature>
<dbReference type="InterPro" id="IPR011251">
    <property type="entry name" value="Luciferase-like_dom"/>
</dbReference>